<keyword evidence="2" id="KW-0238">DNA-binding</keyword>
<dbReference type="InterPro" id="IPR009057">
    <property type="entry name" value="Homeodomain-like_sf"/>
</dbReference>
<dbReference type="RefSeq" id="WP_280322303.1">
    <property type="nucleotide sequence ID" value="NZ_CP118605.1"/>
</dbReference>
<protein>
    <submittedName>
        <fullName evidence="5">AraC family transcriptional regulator</fullName>
    </submittedName>
</protein>
<gene>
    <name evidence="5" type="ORF">PVT68_08505</name>
</gene>
<dbReference type="PANTHER" id="PTHR47894">
    <property type="entry name" value="HTH-TYPE TRANSCRIPTIONAL REGULATOR GADX"/>
    <property type="match status" value="1"/>
</dbReference>
<dbReference type="SMART" id="SM00342">
    <property type="entry name" value="HTH_ARAC"/>
    <property type="match status" value="1"/>
</dbReference>
<dbReference type="InterPro" id="IPR020449">
    <property type="entry name" value="Tscrpt_reg_AraC-type_HTH"/>
</dbReference>
<name>A0ABY8NHC3_9GAMM</name>
<dbReference type="EMBL" id="CP118605">
    <property type="protein sequence ID" value="WGL18321.1"/>
    <property type="molecule type" value="Genomic_DNA"/>
</dbReference>
<dbReference type="PRINTS" id="PR00032">
    <property type="entry name" value="HTHARAC"/>
</dbReference>
<reference evidence="5 6" key="1">
    <citation type="submission" date="2023-02" db="EMBL/GenBank/DDBJ databases">
        <title>Description and genomic characterization of Microbulbifer bruguierae sp. nov., isolated from the sediment of mangrove plant Bruguiera sexangula.</title>
        <authorList>
            <person name="Long M."/>
        </authorList>
    </citation>
    <scope>NUCLEOTIDE SEQUENCE [LARGE SCALE GENOMIC DNA]</scope>
    <source>
        <strain evidence="5 6">H12</strain>
    </source>
</reference>
<dbReference type="PROSITE" id="PS01124">
    <property type="entry name" value="HTH_ARAC_FAMILY_2"/>
    <property type="match status" value="1"/>
</dbReference>
<proteinExistence type="predicted"/>
<dbReference type="InterPro" id="IPR018060">
    <property type="entry name" value="HTH_AraC"/>
</dbReference>
<evidence type="ECO:0000259" key="4">
    <source>
        <dbReference type="PROSITE" id="PS01124"/>
    </source>
</evidence>
<dbReference type="Pfam" id="PF12833">
    <property type="entry name" value="HTH_18"/>
    <property type="match status" value="1"/>
</dbReference>
<dbReference type="PANTHER" id="PTHR47894:SF1">
    <property type="entry name" value="HTH-TYPE TRANSCRIPTIONAL REGULATOR VQSM"/>
    <property type="match status" value="1"/>
</dbReference>
<dbReference type="Proteomes" id="UP001236500">
    <property type="component" value="Chromosome"/>
</dbReference>
<accession>A0ABY8NHC3</accession>
<dbReference type="Gene3D" id="1.10.10.60">
    <property type="entry name" value="Homeodomain-like"/>
    <property type="match status" value="1"/>
</dbReference>
<evidence type="ECO:0000256" key="1">
    <source>
        <dbReference type="ARBA" id="ARBA00023015"/>
    </source>
</evidence>
<keyword evidence="3" id="KW-0804">Transcription</keyword>
<evidence type="ECO:0000256" key="2">
    <source>
        <dbReference type="ARBA" id="ARBA00023125"/>
    </source>
</evidence>
<dbReference type="InterPro" id="IPR032687">
    <property type="entry name" value="AraC-type_N"/>
</dbReference>
<keyword evidence="6" id="KW-1185">Reference proteome</keyword>
<evidence type="ECO:0000313" key="5">
    <source>
        <dbReference type="EMBL" id="WGL18321.1"/>
    </source>
</evidence>
<evidence type="ECO:0000256" key="3">
    <source>
        <dbReference type="ARBA" id="ARBA00023163"/>
    </source>
</evidence>
<sequence>MNFEHAVMSGWLILMVRAMQACDIDVPEALAACEIQWEELGDLESRVTLSKLVELLNYASARAPEHDMRVMMAENFHPSMLHVLGYAMMSAPSLCDGLDYIVRYRRIVSSLCNVRLQEVAGGFEFGIRPVRIEQRVVPGLGMREAEVFLASLVKFARDLVSSDLTPLCVYLEAEQPSQQVDPLQIFFGCEIHYGHSYNAVVFPRELATRKLLTHNSFLARSHEAMLDEYLARVDKSDLVNLIRCKIYDYLPGSAPAQTEVAEALGMSLRNLQRRLSELGTSYKDILEQTRKQLAVKYMGQSNLSLGEIGYLVGFSSVTNFNRAFKRWTGQTPGDYRENRIVNQLN</sequence>
<keyword evidence="1" id="KW-0805">Transcription regulation</keyword>
<dbReference type="Pfam" id="PF12625">
    <property type="entry name" value="Arabinose_bd"/>
    <property type="match status" value="1"/>
</dbReference>
<dbReference type="SUPFAM" id="SSF46689">
    <property type="entry name" value="Homeodomain-like"/>
    <property type="match status" value="1"/>
</dbReference>
<feature type="domain" description="HTH araC/xylS-type" evidence="4">
    <location>
        <begin position="236"/>
        <end position="338"/>
    </location>
</feature>
<evidence type="ECO:0000313" key="6">
    <source>
        <dbReference type="Proteomes" id="UP001236500"/>
    </source>
</evidence>
<organism evidence="5 6">
    <name type="scientific">Microbulbifer bruguierae</name>
    <dbReference type="NCBI Taxonomy" id="3029061"/>
    <lineage>
        <taxon>Bacteria</taxon>
        <taxon>Pseudomonadati</taxon>
        <taxon>Pseudomonadota</taxon>
        <taxon>Gammaproteobacteria</taxon>
        <taxon>Cellvibrionales</taxon>
        <taxon>Microbulbiferaceae</taxon>
        <taxon>Microbulbifer</taxon>
    </lineage>
</organism>